<feature type="region of interest" description="Disordered" evidence="1">
    <location>
        <begin position="1"/>
        <end position="225"/>
    </location>
</feature>
<feature type="compositionally biased region" description="Basic residues" evidence="1">
    <location>
        <begin position="90"/>
        <end position="103"/>
    </location>
</feature>
<feature type="compositionally biased region" description="Acidic residues" evidence="1">
    <location>
        <begin position="260"/>
        <end position="276"/>
    </location>
</feature>
<gene>
    <name evidence="2" type="ORF">FB567DRAFT_550315</name>
</gene>
<dbReference type="Proteomes" id="UP000813461">
    <property type="component" value="Unassembled WGS sequence"/>
</dbReference>
<feature type="compositionally biased region" description="Basic residues" evidence="1">
    <location>
        <begin position="197"/>
        <end position="206"/>
    </location>
</feature>
<feature type="compositionally biased region" description="Basic and acidic residues" evidence="1">
    <location>
        <begin position="150"/>
        <end position="169"/>
    </location>
</feature>
<reference evidence="2" key="1">
    <citation type="journal article" date="2021" name="Nat. Commun.">
        <title>Genetic determinants of endophytism in the Arabidopsis root mycobiome.</title>
        <authorList>
            <person name="Mesny F."/>
            <person name="Miyauchi S."/>
            <person name="Thiergart T."/>
            <person name="Pickel B."/>
            <person name="Atanasova L."/>
            <person name="Karlsson M."/>
            <person name="Huettel B."/>
            <person name="Barry K.W."/>
            <person name="Haridas S."/>
            <person name="Chen C."/>
            <person name="Bauer D."/>
            <person name="Andreopoulos W."/>
            <person name="Pangilinan J."/>
            <person name="LaButti K."/>
            <person name="Riley R."/>
            <person name="Lipzen A."/>
            <person name="Clum A."/>
            <person name="Drula E."/>
            <person name="Henrissat B."/>
            <person name="Kohler A."/>
            <person name="Grigoriev I.V."/>
            <person name="Martin F.M."/>
            <person name="Hacquard S."/>
        </authorList>
    </citation>
    <scope>NUCLEOTIDE SEQUENCE</scope>
    <source>
        <strain evidence="2">MPI-SDFR-AT-0120</strain>
    </source>
</reference>
<feature type="compositionally biased region" description="Low complexity" evidence="1">
    <location>
        <begin position="13"/>
        <end position="42"/>
    </location>
</feature>
<evidence type="ECO:0000313" key="2">
    <source>
        <dbReference type="EMBL" id="KAH7084306.1"/>
    </source>
</evidence>
<dbReference type="OrthoDB" id="10543864at2759"/>
<feature type="compositionally biased region" description="Basic and acidic residues" evidence="1">
    <location>
        <begin position="339"/>
        <end position="356"/>
    </location>
</feature>
<dbReference type="EMBL" id="JAGMVJ010000012">
    <property type="protein sequence ID" value="KAH7084306.1"/>
    <property type="molecule type" value="Genomic_DNA"/>
</dbReference>
<comment type="caution">
    <text evidence="2">The sequence shown here is derived from an EMBL/GenBank/DDBJ whole genome shotgun (WGS) entry which is preliminary data.</text>
</comment>
<accession>A0A8K0VXM1</accession>
<feature type="region of interest" description="Disordered" evidence="1">
    <location>
        <begin position="336"/>
        <end position="370"/>
    </location>
</feature>
<protein>
    <submittedName>
        <fullName evidence="2">Uncharacterized protein</fullName>
    </submittedName>
</protein>
<evidence type="ECO:0000313" key="3">
    <source>
        <dbReference type="Proteomes" id="UP000813461"/>
    </source>
</evidence>
<feature type="compositionally biased region" description="Basic and acidic residues" evidence="1">
    <location>
        <begin position="104"/>
        <end position="140"/>
    </location>
</feature>
<sequence>MTSRNFIFKDGDLGLSSSPSSPLKSPSTFSSNTPTSSPNPFSLVGNSPASSNTTAISPPLSVEEYDEEVYDKEMCDAEEDDCKQSSSKGVKSKGKKPKGKKSKDKTSEEKKRGRGRPRTDDDHPRWIPFDKLKTEKDPAVRAELQAELDAIDKVDRDAAKERRKVERQAKKAALRAAEAAGGKVGPTGGAKPGPKAPPKKRGRKVTKGKEPVVALAQDEDKEKSALKRDSVLAIPMPPNVPLQVANAMIPVGEALAQDVADAELDAEGETEDDEGGNDNVEMGDSNDVEPVDSVEPVEPTLPAEPTEPSASQWSAQWNTDDAYVAYAYNAVARQLADAKAAEGEEKKDEEKKGEEKREEEEEVIEDGSIFGPPMRWLDQCGWGVRVVPKRLGEIDDEYGMRHW</sequence>
<feature type="compositionally biased region" description="Acidic residues" evidence="1">
    <location>
        <begin position="63"/>
        <end position="81"/>
    </location>
</feature>
<feature type="region of interest" description="Disordered" evidence="1">
    <location>
        <begin position="258"/>
        <end position="314"/>
    </location>
</feature>
<proteinExistence type="predicted"/>
<keyword evidence="3" id="KW-1185">Reference proteome</keyword>
<feature type="compositionally biased region" description="Polar residues" evidence="1">
    <location>
        <begin position="44"/>
        <end position="56"/>
    </location>
</feature>
<organism evidence="2 3">
    <name type="scientific">Paraphoma chrysanthemicola</name>
    <dbReference type="NCBI Taxonomy" id="798071"/>
    <lineage>
        <taxon>Eukaryota</taxon>
        <taxon>Fungi</taxon>
        <taxon>Dikarya</taxon>
        <taxon>Ascomycota</taxon>
        <taxon>Pezizomycotina</taxon>
        <taxon>Dothideomycetes</taxon>
        <taxon>Pleosporomycetidae</taxon>
        <taxon>Pleosporales</taxon>
        <taxon>Pleosporineae</taxon>
        <taxon>Phaeosphaeriaceae</taxon>
        <taxon>Paraphoma</taxon>
    </lineage>
</organism>
<dbReference type="AlphaFoldDB" id="A0A8K0VXM1"/>
<name>A0A8K0VXM1_9PLEO</name>
<evidence type="ECO:0000256" key="1">
    <source>
        <dbReference type="SAM" id="MobiDB-lite"/>
    </source>
</evidence>
<feature type="compositionally biased region" description="Gly residues" evidence="1">
    <location>
        <begin position="182"/>
        <end position="191"/>
    </location>
</feature>